<dbReference type="InterPro" id="IPR012223">
    <property type="entry name" value="TEII"/>
</dbReference>
<dbReference type="EMBL" id="CP011924">
    <property type="protein sequence ID" value="ATD08350.1"/>
    <property type="molecule type" value="Genomic_DNA"/>
</dbReference>
<accession>A0ABM6NHF1</accession>
<evidence type="ECO:0000256" key="1">
    <source>
        <dbReference type="ARBA" id="ARBA00007169"/>
    </source>
</evidence>
<evidence type="ECO:0000259" key="2">
    <source>
        <dbReference type="Pfam" id="PF00975"/>
    </source>
</evidence>
<keyword evidence="4" id="KW-1185">Reference proteome</keyword>
<dbReference type="PANTHER" id="PTHR11487:SF0">
    <property type="entry name" value="S-ACYL FATTY ACID SYNTHASE THIOESTERASE, MEDIUM CHAIN"/>
    <property type="match status" value="1"/>
</dbReference>
<dbReference type="InterPro" id="IPR001031">
    <property type="entry name" value="Thioesterase"/>
</dbReference>
<dbReference type="InterPro" id="IPR029058">
    <property type="entry name" value="AB_hydrolase_fold"/>
</dbReference>
<organism evidence="3 4">
    <name type="scientific">Pseudoalteromonas piscicida</name>
    <dbReference type="NCBI Taxonomy" id="43662"/>
    <lineage>
        <taxon>Bacteria</taxon>
        <taxon>Pseudomonadati</taxon>
        <taxon>Pseudomonadota</taxon>
        <taxon>Gammaproteobacteria</taxon>
        <taxon>Alteromonadales</taxon>
        <taxon>Pseudoalteromonadaceae</taxon>
        <taxon>Pseudoalteromonas</taxon>
    </lineage>
</organism>
<proteinExistence type="inferred from homology"/>
<comment type="similarity">
    <text evidence="1">Belongs to the thioesterase family.</text>
</comment>
<name>A0ABM6NHF1_PSEO7</name>
<feature type="domain" description="Thioesterase" evidence="2">
    <location>
        <begin position="3"/>
        <end position="176"/>
    </location>
</feature>
<evidence type="ECO:0000313" key="4">
    <source>
        <dbReference type="Proteomes" id="UP000016521"/>
    </source>
</evidence>
<protein>
    <recommendedName>
        <fullName evidence="2">Thioesterase domain-containing protein</fullName>
    </recommendedName>
</protein>
<dbReference type="Proteomes" id="UP000016521">
    <property type="component" value="Chromosome I"/>
</dbReference>
<gene>
    <name evidence="3" type="ORF">PPIS_a3583</name>
</gene>
<sequence length="190" mass="21661">MDELIDGLVPNISHLLSNDYVIFGHSLGSRIGFEVARRALALGLRAPQHFFASGSAGPQRQCFKDRVYEYADPEFMLELEKMNGTPKEILEHRELMELYLPMLRADFKVAGQYSYQGKTTVPSAVTVFYGKKDAVSTKEIEMWADLFLEFDCHAFEGGHFFIDTHSTQVIDKLNTFFEETFISRKVEAVC</sequence>
<dbReference type="Gene3D" id="3.40.50.1820">
    <property type="entry name" value="alpha/beta hydrolase"/>
    <property type="match status" value="1"/>
</dbReference>
<dbReference type="SUPFAM" id="SSF53474">
    <property type="entry name" value="alpha/beta-Hydrolases"/>
    <property type="match status" value="1"/>
</dbReference>
<evidence type="ECO:0000313" key="3">
    <source>
        <dbReference type="EMBL" id="ATD08350.1"/>
    </source>
</evidence>
<dbReference type="PANTHER" id="PTHR11487">
    <property type="entry name" value="THIOESTERASE"/>
    <property type="match status" value="1"/>
</dbReference>
<dbReference type="Pfam" id="PF00975">
    <property type="entry name" value="Thioesterase"/>
    <property type="match status" value="1"/>
</dbReference>
<reference evidence="3 4" key="1">
    <citation type="submission" date="2015-06" db="EMBL/GenBank/DDBJ databases">
        <authorList>
            <person name="Xie B.-B."/>
            <person name="Rong J.-C."/>
            <person name="Qin Q.-L."/>
            <person name="Zhang Y.-Z."/>
        </authorList>
    </citation>
    <scope>NUCLEOTIDE SEQUENCE [LARGE SCALE GENOMIC DNA]</scope>
    <source>
        <strain evidence="3 4">JCM 20779</strain>
    </source>
</reference>